<accession>A0A0C7N2I5</accession>
<dbReference type="AlphaFoldDB" id="A0A0C7N2I5"/>
<name>A0A0C7N2I5_9SACH</name>
<dbReference type="GO" id="GO:0031145">
    <property type="term" value="P:anaphase-promoting complex-dependent catabolic process"/>
    <property type="evidence" value="ECO:0007669"/>
    <property type="project" value="InterPro"/>
</dbReference>
<feature type="compositionally biased region" description="Pro residues" evidence="1">
    <location>
        <begin position="179"/>
        <end position="190"/>
    </location>
</feature>
<protein>
    <submittedName>
        <fullName evidence="2">LALA0S04e10044g1_1</fullName>
    </submittedName>
</protein>
<reference evidence="2 3" key="1">
    <citation type="submission" date="2014-12" db="EMBL/GenBank/DDBJ databases">
        <authorList>
            <person name="Neuveglise Cecile"/>
        </authorList>
    </citation>
    <scope>NUCLEOTIDE SEQUENCE [LARGE SCALE GENOMIC DNA]</scope>
    <source>
        <strain evidence="2 3">CBS 12615</strain>
    </source>
</reference>
<feature type="compositionally biased region" description="Acidic residues" evidence="1">
    <location>
        <begin position="191"/>
        <end position="210"/>
    </location>
</feature>
<dbReference type="GO" id="GO:0005680">
    <property type="term" value="C:anaphase-promoting complex"/>
    <property type="evidence" value="ECO:0007669"/>
    <property type="project" value="InterPro"/>
</dbReference>
<dbReference type="Proteomes" id="UP000054304">
    <property type="component" value="Unassembled WGS sequence"/>
</dbReference>
<dbReference type="InterPro" id="IPR008402">
    <property type="entry name" value="APC_su15/mnd2"/>
</dbReference>
<dbReference type="OrthoDB" id="4047136at2759"/>
<dbReference type="STRING" id="1245769.A0A0C7N2I5"/>
<proteinExistence type="predicted"/>
<keyword evidence="3" id="KW-1185">Reference proteome</keyword>
<dbReference type="Pfam" id="PF05841">
    <property type="entry name" value="Apc15p"/>
    <property type="match status" value="1"/>
</dbReference>
<evidence type="ECO:0000256" key="1">
    <source>
        <dbReference type="SAM" id="MobiDB-lite"/>
    </source>
</evidence>
<feature type="region of interest" description="Disordered" evidence="1">
    <location>
        <begin position="136"/>
        <end position="157"/>
    </location>
</feature>
<dbReference type="GeneID" id="34685653"/>
<dbReference type="RefSeq" id="XP_022628427.1">
    <property type="nucleotide sequence ID" value="XM_022773020.1"/>
</dbReference>
<organism evidence="2 3">
    <name type="scientific">Lachancea lanzarotensis</name>
    <dbReference type="NCBI Taxonomy" id="1245769"/>
    <lineage>
        <taxon>Eukaryota</taxon>
        <taxon>Fungi</taxon>
        <taxon>Dikarya</taxon>
        <taxon>Ascomycota</taxon>
        <taxon>Saccharomycotina</taxon>
        <taxon>Saccharomycetes</taxon>
        <taxon>Saccharomycetales</taxon>
        <taxon>Saccharomycetaceae</taxon>
        <taxon>Lachancea</taxon>
    </lineage>
</organism>
<sequence length="326" mass="36939">MNLSLLSSLNLAMDASAHTSQALPLKDLPVFKTLEEPSSRKADPRSWNPRLSAERKSQALVRKQLNLPSLAAYSAVTEQPFYSRVGPYRPHFNEFKMQLELHERQLERIRSIGWDSIRPIGIEFTMKEQQEFSKLEAKHAEEEEKLESNRVTHSDGHVRMNRFEGENAELPTHGLQRSPPSPGPSPPPPDMDIDLDQDVQEDETSYDYGDEFARIDGEEEQDSDTQVSGVVLPSAERSERTVQQFIETSHIDSLGHPYDVENTYNGYSFDESEPHGETQQPSLLPPIRNQALGMTTPMSGATPLRNPAVLHRRSERRVTFDSSDCE</sequence>
<evidence type="ECO:0000313" key="2">
    <source>
        <dbReference type="EMBL" id="CEP62197.1"/>
    </source>
</evidence>
<gene>
    <name evidence="2" type="ORF">LALA0_S04e10044g</name>
</gene>
<feature type="region of interest" description="Disordered" evidence="1">
    <location>
        <begin position="297"/>
        <end position="326"/>
    </location>
</feature>
<evidence type="ECO:0000313" key="3">
    <source>
        <dbReference type="Proteomes" id="UP000054304"/>
    </source>
</evidence>
<feature type="region of interest" description="Disordered" evidence="1">
    <location>
        <begin position="170"/>
        <end position="228"/>
    </location>
</feature>
<dbReference type="EMBL" id="LN736363">
    <property type="protein sequence ID" value="CEP62197.1"/>
    <property type="molecule type" value="Genomic_DNA"/>
</dbReference>
<dbReference type="HOGENOM" id="CLU_852769_0_0_1"/>